<sequence length="86" mass="9956">MLILYGLLHTAWFHAVALVWQYKHGANGLAEMLSARRRLYSAVWLQAAGCWCAQVFCLFCRDKGRLKNLMRNHIFQTACKVMLQPD</sequence>
<dbReference type="EMBL" id="CP031699">
    <property type="protein sequence ID" value="QEY23605.1"/>
    <property type="molecule type" value="Genomic_DNA"/>
</dbReference>
<gene>
    <name evidence="1" type="ORF">D0T90_03070</name>
</gene>
<keyword evidence="2" id="KW-1185">Reference proteome</keyword>
<evidence type="ECO:0000313" key="1">
    <source>
        <dbReference type="EMBL" id="QEY23605.1"/>
    </source>
</evidence>
<protein>
    <submittedName>
        <fullName evidence="1">Uncharacterized protein</fullName>
    </submittedName>
</protein>
<dbReference type="AlphaFoldDB" id="A0A5P3MRA4"/>
<accession>A0A5P3MRA4</accession>
<name>A0A5P3MRA4_NEIAN</name>
<dbReference type="KEGG" id="naq:D0T90_03070"/>
<evidence type="ECO:0000313" key="2">
    <source>
        <dbReference type="Proteomes" id="UP000325536"/>
    </source>
</evidence>
<organism evidence="1 2">
    <name type="scientific">Neisseria animalis</name>
    <dbReference type="NCBI Taxonomy" id="492"/>
    <lineage>
        <taxon>Bacteria</taxon>
        <taxon>Pseudomonadati</taxon>
        <taxon>Pseudomonadota</taxon>
        <taxon>Betaproteobacteria</taxon>
        <taxon>Neisseriales</taxon>
        <taxon>Neisseriaceae</taxon>
        <taxon>Neisseria</taxon>
    </lineage>
</organism>
<dbReference type="Proteomes" id="UP000325536">
    <property type="component" value="Chromosome"/>
</dbReference>
<reference evidence="1 2" key="1">
    <citation type="submission" date="2018-08" db="EMBL/GenBank/DDBJ databases">
        <title>Neisseria animalis ATCC 49930 complete genome.</title>
        <authorList>
            <person name="Veseli I.A."/>
            <person name="Mascarenhas dos Santos A.C."/>
            <person name="Buttler R."/>
            <person name="Pombert J.-F."/>
        </authorList>
    </citation>
    <scope>NUCLEOTIDE SEQUENCE [LARGE SCALE GENOMIC DNA]</scope>
    <source>
        <strain evidence="1 2">ATCC 49930</strain>
    </source>
</reference>
<proteinExistence type="predicted"/>